<organism evidence="1 2">
    <name type="scientific">Lecanicillium saksenae</name>
    <dbReference type="NCBI Taxonomy" id="468837"/>
    <lineage>
        <taxon>Eukaryota</taxon>
        <taxon>Fungi</taxon>
        <taxon>Dikarya</taxon>
        <taxon>Ascomycota</taxon>
        <taxon>Pezizomycotina</taxon>
        <taxon>Sordariomycetes</taxon>
        <taxon>Hypocreomycetidae</taxon>
        <taxon>Hypocreales</taxon>
        <taxon>Cordycipitaceae</taxon>
        <taxon>Lecanicillium</taxon>
    </lineage>
</organism>
<evidence type="ECO:0000313" key="2">
    <source>
        <dbReference type="Proteomes" id="UP001148737"/>
    </source>
</evidence>
<sequence>MSGSFPDVEEVLAAVKTAKEEMEKGDDDDDDDNGEEEKGEDEVVEKEEKQHAVLEIRSRNSDDGHVSDTSYQEIRHSDAGSQPGDSPGKQNPDRDEETCAEKEEESDRKEGEEEEEEEEEDDGINSFGYFMWCVWPLRRVASTANRYLGLVPRTAQEGDQIWLFSGGRTPYILRPTGRPGRYIFIGEAYVHGIMDGEAAQGKEDMFIPVRLV</sequence>
<keyword evidence="2" id="KW-1185">Reference proteome</keyword>
<name>A0ACC1QKM1_9HYPO</name>
<gene>
    <name evidence="1" type="ORF">NLG97_g8406</name>
</gene>
<reference evidence="1" key="1">
    <citation type="submission" date="2022-07" db="EMBL/GenBank/DDBJ databases">
        <title>Genome Sequence of Lecanicillium saksenae.</title>
        <authorList>
            <person name="Buettner E."/>
        </authorList>
    </citation>
    <scope>NUCLEOTIDE SEQUENCE</scope>
    <source>
        <strain evidence="1">VT-O1</strain>
    </source>
</reference>
<evidence type="ECO:0000313" key="1">
    <source>
        <dbReference type="EMBL" id="KAJ3479100.1"/>
    </source>
</evidence>
<protein>
    <submittedName>
        <fullName evidence="1">Uncharacterized protein</fullName>
    </submittedName>
</protein>
<proteinExistence type="predicted"/>
<accession>A0ACC1QKM1</accession>
<dbReference type="EMBL" id="JANAKD010001472">
    <property type="protein sequence ID" value="KAJ3479100.1"/>
    <property type="molecule type" value="Genomic_DNA"/>
</dbReference>
<dbReference type="Proteomes" id="UP001148737">
    <property type="component" value="Unassembled WGS sequence"/>
</dbReference>
<comment type="caution">
    <text evidence="1">The sequence shown here is derived from an EMBL/GenBank/DDBJ whole genome shotgun (WGS) entry which is preliminary data.</text>
</comment>